<reference evidence="2 3" key="1">
    <citation type="submission" date="2022-10" db="EMBL/GenBank/DDBJ databases">
        <title>The complete genomes of actinobacterial strains from the NBC collection.</title>
        <authorList>
            <person name="Joergensen T.S."/>
            <person name="Alvarez Arevalo M."/>
            <person name="Sterndorff E.B."/>
            <person name="Faurdal D."/>
            <person name="Vuksanovic O."/>
            <person name="Mourched A.-S."/>
            <person name="Charusanti P."/>
            <person name="Shaw S."/>
            <person name="Blin K."/>
            <person name="Weber T."/>
        </authorList>
    </citation>
    <scope>NUCLEOTIDE SEQUENCE [LARGE SCALE GENOMIC DNA]</scope>
    <source>
        <strain evidence="2 3">NBC_01247</strain>
    </source>
</reference>
<feature type="transmembrane region" description="Helical" evidence="1">
    <location>
        <begin position="109"/>
        <end position="135"/>
    </location>
</feature>
<proteinExistence type="predicted"/>
<organism evidence="2 3">
    <name type="scientific">Kitasatospora herbaricolor</name>
    <dbReference type="NCBI Taxonomy" id="68217"/>
    <lineage>
        <taxon>Bacteria</taxon>
        <taxon>Bacillati</taxon>
        <taxon>Actinomycetota</taxon>
        <taxon>Actinomycetes</taxon>
        <taxon>Kitasatosporales</taxon>
        <taxon>Streptomycetaceae</taxon>
        <taxon>Kitasatospora</taxon>
    </lineage>
</organism>
<evidence type="ECO:0000313" key="3">
    <source>
        <dbReference type="Proteomes" id="UP001432014"/>
    </source>
</evidence>
<keyword evidence="1" id="KW-1133">Transmembrane helix</keyword>
<dbReference type="EMBL" id="CP108482">
    <property type="protein sequence ID" value="WUS55560.1"/>
    <property type="molecule type" value="Genomic_DNA"/>
</dbReference>
<evidence type="ECO:0000313" key="2">
    <source>
        <dbReference type="EMBL" id="WUS55560.1"/>
    </source>
</evidence>
<feature type="transmembrane region" description="Helical" evidence="1">
    <location>
        <begin position="172"/>
        <end position="191"/>
    </location>
</feature>
<dbReference type="RefSeq" id="WP_329499780.1">
    <property type="nucleotide sequence ID" value="NZ_CP108460.1"/>
</dbReference>
<keyword evidence="3" id="KW-1185">Reference proteome</keyword>
<evidence type="ECO:0000256" key="1">
    <source>
        <dbReference type="SAM" id="Phobius"/>
    </source>
</evidence>
<accession>A0ABZ1W485</accession>
<sequence length="549" mass="59891">MTKLDMTPGAQIPRTDAGPQTAVTQALSSVAYRDSDLKAFEDVQPGKIKGGRFKLLRPNLGEAFSKAVIARTLGAKRNPLVPSFGVDARMVVQHCMAAQELRDARDRKLMIVTLVSGLLFLPGTLLWLAAFQIRAWLKKDASGRQDIYGTLVLVGVGLIAVLLAVRPPVTGVWALYFRVMALAPVAGWFIAKRIVLRSTEDLRSRWLGLVEGNGPAATVPKAVPRDDMDKKAATLKAQLGRLEAEQETNVHHYAGPKGLLGAGRRWGSWDVSAELKPAEGHPDFRTFHTWDLARKIGERLGGLGRSEVANGGMPAYSVNHWVIQHIPEGADEIGRPGGASMDGDGFVMRDHAVQEIANKQTFGQSGPRHAVATQFVLHQGQLISTVLVEIVVLSNILQITVSGYALGPVHGIFTGKPKPKELTRQKTGKFWEEETVQLPLIDNDEVIRQALRAPFMRAPVLLGWLGGGMGLPEPFGLRSAWVTKTWASRDKSDDVLRSATPVVSAVTAALVDFLDEHDIDTSRFSNRVGILKSELQSVRPFLFDEYPAG</sequence>
<keyword evidence="1" id="KW-0472">Membrane</keyword>
<dbReference type="Proteomes" id="UP001432014">
    <property type="component" value="Chromosome"/>
</dbReference>
<protein>
    <submittedName>
        <fullName evidence="2">Uncharacterized protein</fullName>
    </submittedName>
</protein>
<feature type="transmembrane region" description="Helical" evidence="1">
    <location>
        <begin position="147"/>
        <end position="165"/>
    </location>
</feature>
<keyword evidence="1" id="KW-0812">Transmembrane</keyword>
<name>A0ABZ1W485_9ACTN</name>
<gene>
    <name evidence="2" type="ORF">OG469_08565</name>
</gene>